<evidence type="ECO:0000313" key="1">
    <source>
        <dbReference type="EMBL" id="KAG1825615.1"/>
    </source>
</evidence>
<organism evidence="1 2">
    <name type="scientific">Suillus subaureus</name>
    <dbReference type="NCBI Taxonomy" id="48587"/>
    <lineage>
        <taxon>Eukaryota</taxon>
        <taxon>Fungi</taxon>
        <taxon>Dikarya</taxon>
        <taxon>Basidiomycota</taxon>
        <taxon>Agaricomycotina</taxon>
        <taxon>Agaricomycetes</taxon>
        <taxon>Agaricomycetidae</taxon>
        <taxon>Boletales</taxon>
        <taxon>Suillineae</taxon>
        <taxon>Suillaceae</taxon>
        <taxon>Suillus</taxon>
    </lineage>
</organism>
<protein>
    <submittedName>
        <fullName evidence="1">Uncharacterized protein</fullName>
    </submittedName>
</protein>
<accession>A0A9P7EMM7</accession>
<reference evidence="1" key="1">
    <citation type="journal article" date="2020" name="New Phytol.">
        <title>Comparative genomics reveals dynamic genome evolution in host specialist ectomycorrhizal fungi.</title>
        <authorList>
            <person name="Lofgren L.A."/>
            <person name="Nguyen N.H."/>
            <person name="Vilgalys R."/>
            <person name="Ruytinx J."/>
            <person name="Liao H.L."/>
            <person name="Branco S."/>
            <person name="Kuo A."/>
            <person name="LaButti K."/>
            <person name="Lipzen A."/>
            <person name="Andreopoulos W."/>
            <person name="Pangilinan J."/>
            <person name="Riley R."/>
            <person name="Hundley H."/>
            <person name="Na H."/>
            <person name="Barry K."/>
            <person name="Grigoriev I.V."/>
            <person name="Stajich J.E."/>
            <person name="Kennedy P.G."/>
        </authorList>
    </citation>
    <scope>NUCLEOTIDE SEQUENCE</scope>
    <source>
        <strain evidence="1">MN1</strain>
    </source>
</reference>
<evidence type="ECO:0000313" key="2">
    <source>
        <dbReference type="Proteomes" id="UP000807769"/>
    </source>
</evidence>
<dbReference type="Proteomes" id="UP000807769">
    <property type="component" value="Unassembled WGS sequence"/>
</dbReference>
<dbReference type="OrthoDB" id="160374at2759"/>
<dbReference type="GeneID" id="64636844"/>
<dbReference type="AlphaFoldDB" id="A0A9P7EMM7"/>
<keyword evidence="2" id="KW-1185">Reference proteome</keyword>
<name>A0A9P7EMM7_9AGAM</name>
<gene>
    <name evidence="1" type="ORF">BJ212DRAFT_286561</name>
</gene>
<dbReference type="RefSeq" id="XP_041198868.1">
    <property type="nucleotide sequence ID" value="XM_041342828.1"/>
</dbReference>
<proteinExistence type="predicted"/>
<dbReference type="EMBL" id="JABBWG010000002">
    <property type="protein sequence ID" value="KAG1825615.1"/>
    <property type="molecule type" value="Genomic_DNA"/>
</dbReference>
<comment type="caution">
    <text evidence="1">The sequence shown here is derived from an EMBL/GenBank/DDBJ whole genome shotgun (WGS) entry which is preliminary data.</text>
</comment>
<sequence>MTCPGSLSAQSFVRLLQIHPIQRAHRKSKSLVQHGMMLLFTFQISAKVSPNSYSRDCSKTSSVVGKTTEFCQPVRQNWLCPVLGRTHAKGGGKTMTFLQTHSSPSIQKSANVLLSLLLDFHSKTRTLHAYIHALFDACASLPSIRSLVLPQEILRPRTDLCYPCAHPSCLARISAPHILHTHPSKRGSSDCPDSQKHFQYLPKPFLTDKN</sequence>